<dbReference type="InterPro" id="IPR029050">
    <property type="entry name" value="Immunoprotect_excell_Ig-like"/>
</dbReference>
<reference evidence="5" key="1">
    <citation type="submission" date="2016-04" db="EMBL/GenBank/DDBJ databases">
        <authorList>
            <person name="Lyu Z."/>
            <person name="Lyu W."/>
        </authorList>
    </citation>
    <scope>NUCLEOTIDE SEQUENCE [LARGE SCALE GENOMIC DNA]</scope>
    <source>
        <strain evidence="5">C44</strain>
    </source>
</reference>
<evidence type="ECO:0000313" key="5">
    <source>
        <dbReference type="Proteomes" id="UP000078534"/>
    </source>
</evidence>
<sequence>MMKKTLILISTLTLSIIAGCGNQDEGTKNGSDSANKEATTENTNEEKETNNDLYFKDNEAKLNDLKIKITETKVIQAGEKGNEYGEKPVFAIWYETTNLSDKEIDSTTGWMAVFEAVQDNDPNAVNTLEVGGLPDDQFLDSQLETIKKDGTVKNAVAYELDDLETPVTLIATQGIGGEKLGEQTFNIK</sequence>
<name>A0A179SXS2_9BACI</name>
<protein>
    <recommendedName>
        <fullName evidence="3">DUF5067 domain-containing protein</fullName>
    </recommendedName>
</protein>
<accession>A0A179SXS2</accession>
<dbReference type="Pfam" id="PF16729">
    <property type="entry name" value="DUF5067"/>
    <property type="match status" value="1"/>
</dbReference>
<dbReference type="Gene3D" id="2.60.40.1240">
    <property type="match status" value="1"/>
</dbReference>
<evidence type="ECO:0000256" key="2">
    <source>
        <dbReference type="SAM" id="MobiDB-lite"/>
    </source>
</evidence>
<evidence type="ECO:0000256" key="1">
    <source>
        <dbReference type="ARBA" id="ARBA00022729"/>
    </source>
</evidence>
<dbReference type="InterPro" id="IPR031989">
    <property type="entry name" value="DUF5067"/>
</dbReference>
<gene>
    <name evidence="4" type="ORF">A6K24_06215</name>
</gene>
<feature type="domain" description="DUF5067" evidence="3">
    <location>
        <begin position="43"/>
        <end position="171"/>
    </location>
</feature>
<dbReference type="OrthoDB" id="2190227at2"/>
<dbReference type="EMBL" id="LWSG01000023">
    <property type="protein sequence ID" value="OAS85102.1"/>
    <property type="molecule type" value="Genomic_DNA"/>
</dbReference>
<dbReference type="Proteomes" id="UP000078534">
    <property type="component" value="Unassembled WGS sequence"/>
</dbReference>
<keyword evidence="5" id="KW-1185">Reference proteome</keyword>
<evidence type="ECO:0000313" key="4">
    <source>
        <dbReference type="EMBL" id="OAS85102.1"/>
    </source>
</evidence>
<proteinExistence type="predicted"/>
<dbReference type="PROSITE" id="PS51257">
    <property type="entry name" value="PROKAR_LIPOPROTEIN"/>
    <property type="match status" value="1"/>
</dbReference>
<keyword evidence="1" id="KW-0732">Signal</keyword>
<dbReference type="RefSeq" id="WP_066334960.1">
    <property type="nucleotide sequence ID" value="NZ_LWSG01000023.1"/>
</dbReference>
<dbReference type="STRING" id="152268.A6K24_06215"/>
<feature type="compositionally biased region" description="Basic and acidic residues" evidence="2">
    <location>
        <begin position="34"/>
        <end position="50"/>
    </location>
</feature>
<evidence type="ECO:0000259" key="3">
    <source>
        <dbReference type="Pfam" id="PF16729"/>
    </source>
</evidence>
<organism evidence="4 5">
    <name type="scientific">Metabacillus litoralis</name>
    <dbReference type="NCBI Taxonomy" id="152268"/>
    <lineage>
        <taxon>Bacteria</taxon>
        <taxon>Bacillati</taxon>
        <taxon>Bacillota</taxon>
        <taxon>Bacilli</taxon>
        <taxon>Bacillales</taxon>
        <taxon>Bacillaceae</taxon>
        <taxon>Metabacillus</taxon>
    </lineage>
</organism>
<feature type="region of interest" description="Disordered" evidence="2">
    <location>
        <begin position="23"/>
        <end position="50"/>
    </location>
</feature>
<comment type="caution">
    <text evidence="4">The sequence shown here is derived from an EMBL/GenBank/DDBJ whole genome shotgun (WGS) entry which is preliminary data.</text>
</comment>
<dbReference type="AlphaFoldDB" id="A0A179SXS2"/>